<accession>A0A371P7X5</accession>
<dbReference type="Proteomes" id="UP000261905">
    <property type="component" value="Unassembled WGS sequence"/>
</dbReference>
<sequence>MGIAIISALVWFGMNVSSSSVKIGYYSDNVEQLIKDTDTIIEGVATNIKNSITLEGVRFVETKVLVIDVLKGGLEKDKEIWLLQTKVKMDPIIGKNDRVLLFLEK</sequence>
<organism evidence="1 2">
    <name type="scientific">Paenibacillus paeoniae</name>
    <dbReference type="NCBI Taxonomy" id="2292705"/>
    <lineage>
        <taxon>Bacteria</taxon>
        <taxon>Bacillati</taxon>
        <taxon>Bacillota</taxon>
        <taxon>Bacilli</taxon>
        <taxon>Bacillales</taxon>
        <taxon>Paenibacillaceae</taxon>
        <taxon>Paenibacillus</taxon>
    </lineage>
</organism>
<comment type="caution">
    <text evidence="1">The sequence shown here is derived from an EMBL/GenBank/DDBJ whole genome shotgun (WGS) entry which is preliminary data.</text>
</comment>
<proteinExistence type="predicted"/>
<name>A0A371P7X5_9BACL</name>
<evidence type="ECO:0000313" key="2">
    <source>
        <dbReference type="Proteomes" id="UP000261905"/>
    </source>
</evidence>
<dbReference type="EMBL" id="QUBQ01000005">
    <property type="protein sequence ID" value="REK71566.1"/>
    <property type="molecule type" value="Genomic_DNA"/>
</dbReference>
<gene>
    <name evidence="1" type="ORF">DX130_21460</name>
</gene>
<reference evidence="1 2" key="1">
    <citation type="submission" date="2018-08" db="EMBL/GenBank/DDBJ databases">
        <title>Paenibacillus sp. M4BSY-1, whole genome shotgun sequence.</title>
        <authorList>
            <person name="Tuo L."/>
        </authorList>
    </citation>
    <scope>NUCLEOTIDE SEQUENCE [LARGE SCALE GENOMIC DNA]</scope>
    <source>
        <strain evidence="1 2">M4BSY-1</strain>
    </source>
</reference>
<dbReference type="AlphaFoldDB" id="A0A371P7X5"/>
<keyword evidence="2" id="KW-1185">Reference proteome</keyword>
<protein>
    <submittedName>
        <fullName evidence="1">Uncharacterized protein</fullName>
    </submittedName>
</protein>
<evidence type="ECO:0000313" key="1">
    <source>
        <dbReference type="EMBL" id="REK71566.1"/>
    </source>
</evidence>